<accession>A0AAV7P690</accession>
<reference evidence="1" key="1">
    <citation type="journal article" date="2022" name="bioRxiv">
        <title>Sequencing and chromosome-scale assembly of the giantPleurodeles waltlgenome.</title>
        <authorList>
            <person name="Brown T."/>
            <person name="Elewa A."/>
            <person name="Iarovenko S."/>
            <person name="Subramanian E."/>
            <person name="Araus A.J."/>
            <person name="Petzold A."/>
            <person name="Susuki M."/>
            <person name="Suzuki K.-i.T."/>
            <person name="Hayashi T."/>
            <person name="Toyoda A."/>
            <person name="Oliveira C."/>
            <person name="Osipova E."/>
            <person name="Leigh N.D."/>
            <person name="Simon A."/>
            <person name="Yun M.H."/>
        </authorList>
    </citation>
    <scope>NUCLEOTIDE SEQUENCE</scope>
    <source>
        <strain evidence="1">20211129_DDA</strain>
        <tissue evidence="1">Liver</tissue>
    </source>
</reference>
<organism evidence="1 2">
    <name type="scientific">Pleurodeles waltl</name>
    <name type="common">Iberian ribbed newt</name>
    <dbReference type="NCBI Taxonomy" id="8319"/>
    <lineage>
        <taxon>Eukaryota</taxon>
        <taxon>Metazoa</taxon>
        <taxon>Chordata</taxon>
        <taxon>Craniata</taxon>
        <taxon>Vertebrata</taxon>
        <taxon>Euteleostomi</taxon>
        <taxon>Amphibia</taxon>
        <taxon>Batrachia</taxon>
        <taxon>Caudata</taxon>
        <taxon>Salamandroidea</taxon>
        <taxon>Salamandridae</taxon>
        <taxon>Pleurodelinae</taxon>
        <taxon>Pleurodeles</taxon>
    </lineage>
</organism>
<gene>
    <name evidence="1" type="ORF">NDU88_009334</name>
</gene>
<evidence type="ECO:0000313" key="2">
    <source>
        <dbReference type="Proteomes" id="UP001066276"/>
    </source>
</evidence>
<name>A0AAV7P690_PLEWA</name>
<evidence type="ECO:0000313" key="1">
    <source>
        <dbReference type="EMBL" id="KAJ1121213.1"/>
    </source>
</evidence>
<dbReference type="InterPro" id="IPR028082">
    <property type="entry name" value="Peripla_BP_I"/>
</dbReference>
<sequence>MFDANGDVPASYDILNMQISPDNTFQLMKVGKINSRAMSGKEVVLNMSAILWSDGSSLVVQPLKLIDTCNMHCRSSSKAALAGQIESIGLRAKSGLRPWLAAHSSKSAGKKAMRWAAGFALPHLTSLLVFPHLACVAYQVCPSDSLLRSRAPLGTDGTDGTGVQMLRSTQTLRSDSSAGCPTDGSG</sequence>
<dbReference type="EMBL" id="JANPWB010000012">
    <property type="protein sequence ID" value="KAJ1121213.1"/>
    <property type="molecule type" value="Genomic_DNA"/>
</dbReference>
<keyword evidence="2" id="KW-1185">Reference proteome</keyword>
<proteinExistence type="predicted"/>
<dbReference type="AlphaFoldDB" id="A0AAV7P690"/>
<protein>
    <submittedName>
        <fullName evidence="1">Uncharacterized protein</fullName>
    </submittedName>
</protein>
<dbReference type="Proteomes" id="UP001066276">
    <property type="component" value="Chromosome 8"/>
</dbReference>
<dbReference type="Gene3D" id="3.40.50.2300">
    <property type="match status" value="1"/>
</dbReference>
<dbReference type="SUPFAM" id="SSF53822">
    <property type="entry name" value="Periplasmic binding protein-like I"/>
    <property type="match status" value="1"/>
</dbReference>
<comment type="caution">
    <text evidence="1">The sequence shown here is derived from an EMBL/GenBank/DDBJ whole genome shotgun (WGS) entry which is preliminary data.</text>
</comment>